<evidence type="ECO:0000313" key="1">
    <source>
        <dbReference type="EMBL" id="BAG43320.1"/>
    </source>
</evidence>
<gene>
    <name evidence="1" type="ordered locus">BMULJ_01384</name>
</gene>
<evidence type="ECO:0000313" key="2">
    <source>
        <dbReference type="Proteomes" id="UP000008815"/>
    </source>
</evidence>
<dbReference type="KEGG" id="bmu:Bmul_1857"/>
<name>A0A0H3KEB6_BURM1</name>
<proteinExistence type="predicted"/>
<keyword evidence="2" id="KW-1185">Reference proteome</keyword>
<dbReference type="HOGENOM" id="CLU_2491847_0_0_4"/>
<sequence length="86" mass="10231">MIPASEARELAGPTIRERVEALEPLIRAAAEKKQRQIILHDWWANVGYERGAAWKEAEKILKEFGYTLEFFYEERQFVDMYAIVRW</sequence>
<dbReference type="RefSeq" id="WP_012213553.1">
    <property type="nucleotide sequence ID" value="NC_010084.1"/>
</dbReference>
<dbReference type="AlphaFoldDB" id="A0A0H3KEB6"/>
<dbReference type="STRING" id="395019.BMULJ_01384"/>
<reference evidence="1 2" key="1">
    <citation type="submission" date="2007-04" db="EMBL/GenBank/DDBJ databases">
        <title>Complete genome sequence of Burkholderia multivorans ATCC 17616.</title>
        <authorList>
            <person name="Ohtsubo Y."/>
            <person name="Yamashita A."/>
            <person name="Kurokawa K."/>
            <person name="Takami H."/>
            <person name="Yuhara S."/>
            <person name="Nishiyama E."/>
            <person name="Endo R."/>
            <person name="Miyazaki R."/>
            <person name="Ono A."/>
            <person name="Yano K."/>
            <person name="Ito M."/>
            <person name="Sota M."/>
            <person name="Yuji N."/>
            <person name="Hattori M."/>
            <person name="Tsuda M."/>
        </authorList>
    </citation>
    <scope>NUCLEOTIDE SEQUENCE [LARGE SCALE GENOMIC DNA]</scope>
    <source>
        <strain evidence="2">ATCC 17616 / 249</strain>
    </source>
</reference>
<dbReference type="Proteomes" id="UP000008815">
    <property type="component" value="Chromosome 1"/>
</dbReference>
<dbReference type="KEGG" id="bmj:BMULJ_01384"/>
<organism evidence="1 2">
    <name type="scientific">Burkholderia multivorans (strain ATCC 17616 / 249)</name>
    <dbReference type="NCBI Taxonomy" id="395019"/>
    <lineage>
        <taxon>Bacteria</taxon>
        <taxon>Pseudomonadati</taxon>
        <taxon>Pseudomonadota</taxon>
        <taxon>Betaproteobacteria</taxon>
        <taxon>Burkholderiales</taxon>
        <taxon>Burkholderiaceae</taxon>
        <taxon>Burkholderia</taxon>
        <taxon>Burkholderia cepacia complex</taxon>
    </lineage>
</organism>
<dbReference type="EMBL" id="AP009385">
    <property type="protein sequence ID" value="BAG43320.1"/>
    <property type="molecule type" value="Genomic_DNA"/>
</dbReference>
<protein>
    <submittedName>
        <fullName evidence="1">Bacteriophage protein</fullName>
    </submittedName>
</protein>
<accession>A0A0H3KEB6</accession>